<comment type="similarity">
    <text evidence="1">Belongs to the peptidase U32 family. UbiV subfamily.</text>
</comment>
<dbReference type="PANTHER" id="PTHR30217">
    <property type="entry name" value="PEPTIDASE U32 FAMILY"/>
    <property type="match status" value="1"/>
</dbReference>
<comment type="pathway">
    <text evidence="1">Cofactor biosynthesis; ubiquinone biosynthesis.</text>
</comment>
<feature type="binding site" evidence="1">
    <location>
        <position position="192"/>
    </location>
    <ligand>
        <name>[4Fe-4S] cluster</name>
        <dbReference type="ChEBI" id="CHEBI:49883"/>
    </ligand>
</feature>
<dbReference type="InterPro" id="IPR001539">
    <property type="entry name" value="Peptidase_U32"/>
</dbReference>
<protein>
    <recommendedName>
        <fullName evidence="1">Ubiquinone biosynthesis protein UbiV</fullName>
    </recommendedName>
</protein>
<reference evidence="2" key="1">
    <citation type="submission" date="2024-05" db="EMBL/GenBank/DDBJ databases">
        <title>Genome sequencing of novel strain.</title>
        <authorList>
            <person name="Ganbat D."/>
            <person name="Ganbat S."/>
            <person name="Lee S.-J."/>
        </authorList>
    </citation>
    <scope>NUCLEOTIDE SEQUENCE</scope>
    <source>
        <strain evidence="2">SMD15-11</strain>
    </source>
</reference>
<dbReference type="NCBIfam" id="NF011991">
    <property type="entry name" value="PRK15447.1"/>
    <property type="match status" value="1"/>
</dbReference>
<evidence type="ECO:0000313" key="2">
    <source>
        <dbReference type="EMBL" id="XDT73488.1"/>
    </source>
</evidence>
<feature type="binding site" evidence="1">
    <location>
        <position position="179"/>
    </location>
    <ligand>
        <name>[4Fe-4S] cluster</name>
        <dbReference type="ChEBI" id="CHEBI:49883"/>
    </ligand>
</feature>
<dbReference type="EMBL" id="CP154858">
    <property type="protein sequence ID" value="XDT73488.1"/>
    <property type="molecule type" value="Genomic_DNA"/>
</dbReference>
<dbReference type="Pfam" id="PF01136">
    <property type="entry name" value="Peptidase_U32"/>
    <property type="match status" value="1"/>
</dbReference>
<dbReference type="HAMAP" id="MF_02233">
    <property type="entry name" value="UbiV"/>
    <property type="match status" value="1"/>
</dbReference>
<dbReference type="GO" id="GO:0006744">
    <property type="term" value="P:ubiquinone biosynthetic process"/>
    <property type="evidence" value="ECO:0007669"/>
    <property type="project" value="UniProtKB-UniRule"/>
</dbReference>
<dbReference type="PANTHER" id="PTHR30217:SF11">
    <property type="entry name" value="UBIQUINONE BIOSYNTHESIS PROTEIN UBIV"/>
    <property type="match status" value="1"/>
</dbReference>
<feature type="binding site" evidence="1">
    <location>
        <position position="196"/>
    </location>
    <ligand>
        <name>[4Fe-4S] cluster</name>
        <dbReference type="ChEBI" id="CHEBI:49883"/>
    </ligand>
</feature>
<accession>A0AB39UZM0</accession>
<keyword evidence="1" id="KW-0004">4Fe-4S</keyword>
<feature type="binding site" evidence="1">
    <location>
        <position position="39"/>
    </location>
    <ligand>
        <name>[4Fe-4S] cluster</name>
        <dbReference type="ChEBI" id="CHEBI:49883"/>
    </ligand>
</feature>
<dbReference type="InterPro" id="IPR043693">
    <property type="entry name" value="UbiV"/>
</dbReference>
<comment type="subunit">
    <text evidence="1">Forms a heterodimer with UbiU.</text>
</comment>
<dbReference type="InterPro" id="IPR051454">
    <property type="entry name" value="RNA/ubiquinone_mod_enzymes"/>
</dbReference>
<organism evidence="2">
    <name type="scientific">Thermohahella caldifontis</name>
    <dbReference type="NCBI Taxonomy" id="3142973"/>
    <lineage>
        <taxon>Bacteria</taxon>
        <taxon>Pseudomonadati</taxon>
        <taxon>Pseudomonadota</taxon>
        <taxon>Gammaproteobacteria</taxon>
        <taxon>Oceanospirillales</taxon>
        <taxon>Hahellaceae</taxon>
        <taxon>Thermohahella</taxon>
    </lineage>
</organism>
<proteinExistence type="inferred from homology"/>
<dbReference type="KEGG" id="tcd:AAIA72_05840"/>
<comment type="function">
    <text evidence="1">Required for O(2)-independent ubiquinone (coenzyme Q) biosynthesis. Together with UbiU, is essential for the C6-hydroxylation reaction in the oxygen-independent ubiquinone biosynthesis pathway.</text>
</comment>
<name>A0AB39UZM0_9GAMM</name>
<keyword evidence="1" id="KW-0408">Iron</keyword>
<dbReference type="RefSeq" id="WP_369602479.1">
    <property type="nucleotide sequence ID" value="NZ_CP154858.1"/>
</dbReference>
<dbReference type="GO" id="GO:0046872">
    <property type="term" value="F:metal ion binding"/>
    <property type="evidence" value="ECO:0007669"/>
    <property type="project" value="UniProtKB-KW"/>
</dbReference>
<keyword evidence="1" id="KW-0831">Ubiquinone biosynthesis</keyword>
<dbReference type="AlphaFoldDB" id="A0AB39UZM0"/>
<keyword evidence="1" id="KW-0479">Metal-binding</keyword>
<dbReference type="GO" id="GO:0051539">
    <property type="term" value="F:4 iron, 4 sulfur cluster binding"/>
    <property type="evidence" value="ECO:0007669"/>
    <property type="project" value="UniProtKB-UniRule"/>
</dbReference>
<keyword evidence="1" id="KW-0411">Iron-sulfur</keyword>
<evidence type="ECO:0000256" key="1">
    <source>
        <dbReference type="HAMAP-Rule" id="MF_02233"/>
    </source>
</evidence>
<comment type="cofactor">
    <cofactor evidence="1">
        <name>[4Fe-4S] cluster</name>
        <dbReference type="ChEBI" id="CHEBI:49883"/>
    </cofactor>
</comment>
<gene>
    <name evidence="1" type="primary">ubiV</name>
    <name evidence="2" type="ORF">AAIA72_05840</name>
</gene>
<sequence>MKLALGPNLYFWPREATFDFYRQAALWDVDVVYLGETVCPKRRELRLEDWIAIGEQLAEAGKEVVLSTLALLSAESDLKMLRRICRESPFTIEANDMAAVQLLSEAGVPFVAGPTINTYNGRTLSLLARTGARRWVMPVELSGQALRAILDEASERLETLPETEVFAWGYLPLAYSARCFTARHHKLPKDDCRFKCMDYPVGLEVYSQEEEQVFTINGIQTQSGRRYDLSDRVGELKAAGATHIRISPEPVGTGDVVARFRNALAGEPVTAATNSCNGYWYGKPGLSRFETPVIETAS</sequence>